<evidence type="ECO:0000313" key="2">
    <source>
        <dbReference type="Proteomes" id="UP001165083"/>
    </source>
</evidence>
<evidence type="ECO:0000313" key="1">
    <source>
        <dbReference type="EMBL" id="GMF11648.1"/>
    </source>
</evidence>
<accession>A0A9W6TFJ3</accession>
<dbReference type="AlphaFoldDB" id="A0A9W6TFJ3"/>
<reference evidence="1" key="1">
    <citation type="submission" date="2023-04" db="EMBL/GenBank/DDBJ databases">
        <title>Phytophthora lilii NBRC 32176.</title>
        <authorList>
            <person name="Ichikawa N."/>
            <person name="Sato H."/>
            <person name="Tonouchi N."/>
        </authorList>
    </citation>
    <scope>NUCLEOTIDE SEQUENCE</scope>
    <source>
        <strain evidence="1">NBRC 32176</strain>
    </source>
</reference>
<sequence length="275" mass="29892">MLRISSFSIAMDEMAQMLESYAGGLQQSFESVFERVGQSLTQSAQVMRMMNEVMEAAMLQNLHISSGYDMHAGLLIAVHNRSQIMLGQTKVSARLHGSDTSFYSTTLESLSAGQRVQLETPIIDVVGPAVGSIELECISPGTQQPLTKRSTFRVFYFQRGNFKALRSGEEGAVPGPSEVAVTSDRFLLARVRDLLDLSPIQGVLTDEEGRYQFTPLLPPANGTVFYLAVKEGGVGDPAFQVTVSAAGSADTADERRSLCTQIVDEMEIGSDDSDY</sequence>
<gene>
    <name evidence="1" type="ORF">Plil01_000233300</name>
</gene>
<comment type="caution">
    <text evidence="1">The sequence shown here is derived from an EMBL/GenBank/DDBJ whole genome shotgun (WGS) entry which is preliminary data.</text>
</comment>
<dbReference type="Proteomes" id="UP001165083">
    <property type="component" value="Unassembled WGS sequence"/>
</dbReference>
<organism evidence="1 2">
    <name type="scientific">Phytophthora lilii</name>
    <dbReference type="NCBI Taxonomy" id="2077276"/>
    <lineage>
        <taxon>Eukaryota</taxon>
        <taxon>Sar</taxon>
        <taxon>Stramenopiles</taxon>
        <taxon>Oomycota</taxon>
        <taxon>Peronosporomycetes</taxon>
        <taxon>Peronosporales</taxon>
        <taxon>Peronosporaceae</taxon>
        <taxon>Phytophthora</taxon>
    </lineage>
</organism>
<dbReference type="OrthoDB" id="76046at2759"/>
<keyword evidence="2" id="KW-1185">Reference proteome</keyword>
<name>A0A9W6TFJ3_9STRA</name>
<proteinExistence type="predicted"/>
<dbReference type="EMBL" id="BSXW01000082">
    <property type="protein sequence ID" value="GMF11648.1"/>
    <property type="molecule type" value="Genomic_DNA"/>
</dbReference>
<protein>
    <submittedName>
        <fullName evidence="1">Unnamed protein product</fullName>
    </submittedName>
</protein>